<sequence length="107" mass="11536">MGTDLPKLYRSLSHGYRAPKPSQISPSWVQSSPPSQVTLSWSQNSPILTGLSFMGTELPNAHMSLLCGHRAPQPSQVSPSCVKSTPTLTGLSFMSKELRQPSQVSPS</sequence>
<gene>
    <name evidence="1" type="ORF">XELAEV_18040763mg</name>
</gene>
<evidence type="ECO:0000313" key="2">
    <source>
        <dbReference type="Proteomes" id="UP000694892"/>
    </source>
</evidence>
<dbReference type="EMBL" id="CM004480">
    <property type="protein sequence ID" value="OCT69452.1"/>
    <property type="molecule type" value="Genomic_DNA"/>
</dbReference>
<evidence type="ECO:0000313" key="1">
    <source>
        <dbReference type="EMBL" id="OCT69452.1"/>
    </source>
</evidence>
<accession>A0A974H948</accession>
<proteinExistence type="predicted"/>
<name>A0A974H948_XENLA</name>
<dbReference type="AlphaFoldDB" id="A0A974H948"/>
<reference evidence="2" key="1">
    <citation type="journal article" date="2016" name="Nature">
        <title>Genome evolution in the allotetraploid frog Xenopus laevis.</title>
        <authorList>
            <person name="Session A.M."/>
            <person name="Uno Y."/>
            <person name="Kwon T."/>
            <person name="Chapman J.A."/>
            <person name="Toyoda A."/>
            <person name="Takahashi S."/>
            <person name="Fukui A."/>
            <person name="Hikosaka A."/>
            <person name="Suzuki A."/>
            <person name="Kondo M."/>
            <person name="van Heeringen S.J."/>
            <person name="Quigley I."/>
            <person name="Heinz S."/>
            <person name="Ogino H."/>
            <person name="Ochi H."/>
            <person name="Hellsten U."/>
            <person name="Lyons J.B."/>
            <person name="Simakov O."/>
            <person name="Putnam N."/>
            <person name="Stites J."/>
            <person name="Kuroki Y."/>
            <person name="Tanaka T."/>
            <person name="Michiue T."/>
            <person name="Watanabe M."/>
            <person name="Bogdanovic O."/>
            <person name="Lister R."/>
            <person name="Georgiou G."/>
            <person name="Paranjpe S.S."/>
            <person name="van Kruijsbergen I."/>
            <person name="Shu S."/>
            <person name="Carlson J."/>
            <person name="Kinoshita T."/>
            <person name="Ohta Y."/>
            <person name="Mawaribuchi S."/>
            <person name="Jenkins J."/>
            <person name="Grimwood J."/>
            <person name="Schmutz J."/>
            <person name="Mitros T."/>
            <person name="Mozaffari S.V."/>
            <person name="Suzuki Y."/>
            <person name="Haramoto Y."/>
            <person name="Yamamoto T.S."/>
            <person name="Takagi C."/>
            <person name="Heald R."/>
            <person name="Miller K."/>
            <person name="Haudenschild C."/>
            <person name="Kitzman J."/>
            <person name="Nakayama T."/>
            <person name="Izutsu Y."/>
            <person name="Robert J."/>
            <person name="Fortriede J."/>
            <person name="Burns K."/>
            <person name="Lotay V."/>
            <person name="Karimi K."/>
            <person name="Yasuoka Y."/>
            <person name="Dichmann D.S."/>
            <person name="Flajnik M.F."/>
            <person name="Houston D.W."/>
            <person name="Shendure J."/>
            <person name="DuPasquier L."/>
            <person name="Vize P.D."/>
            <person name="Zorn A.M."/>
            <person name="Ito M."/>
            <person name="Marcotte E.M."/>
            <person name="Wallingford J.B."/>
            <person name="Ito Y."/>
            <person name="Asashima M."/>
            <person name="Ueno N."/>
            <person name="Matsuda Y."/>
            <person name="Veenstra G.J."/>
            <person name="Fujiyama A."/>
            <person name="Harland R.M."/>
            <person name="Taira M."/>
            <person name="Rokhsar D.S."/>
        </authorList>
    </citation>
    <scope>NUCLEOTIDE SEQUENCE [LARGE SCALE GENOMIC DNA]</scope>
    <source>
        <strain evidence="2">J</strain>
    </source>
</reference>
<dbReference type="Proteomes" id="UP000694892">
    <property type="component" value="Chromosome 8L"/>
</dbReference>
<organism evidence="1 2">
    <name type="scientific">Xenopus laevis</name>
    <name type="common">African clawed frog</name>
    <dbReference type="NCBI Taxonomy" id="8355"/>
    <lineage>
        <taxon>Eukaryota</taxon>
        <taxon>Metazoa</taxon>
        <taxon>Chordata</taxon>
        <taxon>Craniata</taxon>
        <taxon>Vertebrata</taxon>
        <taxon>Euteleostomi</taxon>
        <taxon>Amphibia</taxon>
        <taxon>Batrachia</taxon>
        <taxon>Anura</taxon>
        <taxon>Pipoidea</taxon>
        <taxon>Pipidae</taxon>
        <taxon>Xenopodinae</taxon>
        <taxon>Xenopus</taxon>
        <taxon>Xenopus</taxon>
    </lineage>
</organism>
<protein>
    <submittedName>
        <fullName evidence="1">Uncharacterized protein</fullName>
    </submittedName>
</protein>